<proteinExistence type="predicted"/>
<dbReference type="SUPFAM" id="SSF51126">
    <property type="entry name" value="Pectin lyase-like"/>
    <property type="match status" value="1"/>
</dbReference>
<gene>
    <name evidence="1" type="ORF">SIL82_08930</name>
</gene>
<evidence type="ECO:0000313" key="2">
    <source>
        <dbReference type="Proteomes" id="UP001279660"/>
    </source>
</evidence>
<dbReference type="Proteomes" id="UP001279660">
    <property type="component" value="Unassembled WGS sequence"/>
</dbReference>
<dbReference type="EMBL" id="JAWXXV010000001">
    <property type="protein sequence ID" value="MDX5984385.1"/>
    <property type="molecule type" value="Genomic_DNA"/>
</dbReference>
<organism evidence="1 2">
    <name type="scientific">Sphingomonas echinoides</name>
    <dbReference type="NCBI Taxonomy" id="59803"/>
    <lineage>
        <taxon>Bacteria</taxon>
        <taxon>Pseudomonadati</taxon>
        <taxon>Pseudomonadota</taxon>
        <taxon>Alphaproteobacteria</taxon>
        <taxon>Sphingomonadales</taxon>
        <taxon>Sphingomonadaceae</taxon>
        <taxon>Sphingomonas</taxon>
    </lineage>
</organism>
<dbReference type="RefSeq" id="WP_010403399.1">
    <property type="nucleotide sequence ID" value="NZ_JAWXXV010000001.1"/>
</dbReference>
<dbReference type="InterPro" id="IPR012334">
    <property type="entry name" value="Pectin_lyas_fold"/>
</dbReference>
<keyword evidence="2" id="KW-1185">Reference proteome</keyword>
<dbReference type="InterPro" id="IPR059186">
    <property type="entry name" value="SACTE_4363"/>
</dbReference>
<accession>A0ABU4PL52</accession>
<dbReference type="Gene3D" id="2.160.20.10">
    <property type="entry name" value="Single-stranded right-handed beta-helix, Pectin lyase-like"/>
    <property type="match status" value="1"/>
</dbReference>
<sequence length="600" mass="64905">MHKDEGDCLPDTRRRAAIRRVGEVGLAAAVVAAGAPLSANAGAKMQREMMPDFGPNVVVLDPSMPDGEIQAAIDAIFALQEAAHFTDRRFAILFRPGRYRADVKVGFFTQILGVGALPGAVTIDGQVRVNADWLKGDALANFWRGAENLTVRPPKGWDRWAVSQAAPYRRIHMLGDLVLDDGGSSSGGFLADCRIEGTVHAGSQQQWYSRSSRIGGWQGVNWNMMFQGVQGAPATSFPDPAVTTLLRVPLLREKPFLQVDEAGRWSVFVPALRRDAVGPSWAEGHAAGSALPIAHFFLAHPGMDAATLNAALERGQHLLFTPGVYRLAAPIRVKGANRVLLGLGLATLQAVAGTAVLEIDDVPGVTVAGLMIDAGAERSTVLVRVGPPGSDGDHRHNPVLLADLFFRVGGVEVVKVETCLEINSHHVLADHVWIWRADHGDVDGRRVHVGWDESTGDHGLVVNGDDVTVHALFVEHFQRYQTWWRGERGRTYFYQNELPYDPPTQAAWMAGGTRGWAAYKVDDGVREHEAVALGIYVYFRTNPDVVLESAIEAPGRPGVRFRDVTTMSLGGGVGTIAHLVNDTGAAARHGATQQRLTAYP</sequence>
<dbReference type="InterPro" id="IPR006311">
    <property type="entry name" value="TAT_signal"/>
</dbReference>
<dbReference type="PROSITE" id="PS51318">
    <property type="entry name" value="TAT"/>
    <property type="match status" value="1"/>
</dbReference>
<comment type="caution">
    <text evidence="1">The sequence shown here is derived from an EMBL/GenBank/DDBJ whole genome shotgun (WGS) entry which is preliminary data.</text>
</comment>
<reference evidence="1 2" key="1">
    <citation type="submission" date="2023-11" db="EMBL/GenBank/DDBJ databases">
        <title>MicrobeMod: A computational toolkit for identifying prokaryotic methylation and restriction-modification with nanopore sequencing.</title>
        <authorList>
            <person name="Crits-Christoph A."/>
            <person name="Kang S.C."/>
            <person name="Lee H."/>
            <person name="Ostrov N."/>
        </authorList>
    </citation>
    <scope>NUCLEOTIDE SEQUENCE [LARGE SCALE GENOMIC DNA]</scope>
    <source>
        <strain evidence="1 2">ATCC 14820</strain>
    </source>
</reference>
<dbReference type="InterPro" id="IPR011050">
    <property type="entry name" value="Pectin_lyase_fold/virulence"/>
</dbReference>
<dbReference type="CDD" id="cd23669">
    <property type="entry name" value="GH55_SacteLam55A-like"/>
    <property type="match status" value="1"/>
</dbReference>
<name>A0ABU4PL52_9SPHN</name>
<protein>
    <submittedName>
        <fullName evidence="1">Adenylyl cyclase</fullName>
    </submittedName>
</protein>
<evidence type="ECO:0000313" key="1">
    <source>
        <dbReference type="EMBL" id="MDX5984385.1"/>
    </source>
</evidence>